<keyword evidence="7" id="KW-0418">Kinase</keyword>
<comment type="subcellular location">
    <subcellularLocation>
        <location evidence="1">Cell membrane</location>
        <topology evidence="1">Multi-pass membrane protein</topology>
    </subcellularLocation>
</comment>
<evidence type="ECO:0000256" key="3">
    <source>
        <dbReference type="ARBA" id="ARBA00022553"/>
    </source>
</evidence>
<dbReference type="SUPFAM" id="SSF158472">
    <property type="entry name" value="HAMP domain-like"/>
    <property type="match status" value="1"/>
</dbReference>
<dbReference type="PANTHER" id="PTHR34220">
    <property type="entry name" value="SENSOR HISTIDINE KINASE YPDA"/>
    <property type="match status" value="1"/>
</dbReference>
<evidence type="ECO:0000256" key="1">
    <source>
        <dbReference type="ARBA" id="ARBA00004651"/>
    </source>
</evidence>
<feature type="transmembrane region" description="Helical" evidence="13">
    <location>
        <begin position="28"/>
        <end position="48"/>
    </location>
</feature>
<dbReference type="GO" id="GO:0005524">
    <property type="term" value="F:ATP binding"/>
    <property type="evidence" value="ECO:0007669"/>
    <property type="project" value="UniProtKB-KW"/>
</dbReference>
<keyword evidence="5 13" id="KW-0812">Transmembrane</keyword>
<dbReference type="Pfam" id="PF02518">
    <property type="entry name" value="HATPase_c"/>
    <property type="match status" value="1"/>
</dbReference>
<protein>
    <recommendedName>
        <fullName evidence="14">HAMP domain-containing protein</fullName>
    </recommendedName>
</protein>
<dbReference type="GO" id="GO:0000155">
    <property type="term" value="F:phosphorelay sensor kinase activity"/>
    <property type="evidence" value="ECO:0007669"/>
    <property type="project" value="InterPro"/>
</dbReference>
<keyword evidence="2" id="KW-1003">Cell membrane</keyword>
<keyword evidence="16" id="KW-1185">Reference proteome</keyword>
<dbReference type="InterPro" id="IPR036890">
    <property type="entry name" value="HATPase_C_sf"/>
</dbReference>
<keyword evidence="11 13" id="KW-0472">Membrane</keyword>
<proteinExistence type="predicted"/>
<evidence type="ECO:0000256" key="5">
    <source>
        <dbReference type="ARBA" id="ARBA00022692"/>
    </source>
</evidence>
<dbReference type="InterPro" id="IPR003660">
    <property type="entry name" value="HAMP_dom"/>
</dbReference>
<dbReference type="SUPFAM" id="SSF55874">
    <property type="entry name" value="ATPase domain of HSP90 chaperone/DNA topoisomerase II/histidine kinase"/>
    <property type="match status" value="1"/>
</dbReference>
<evidence type="ECO:0000256" key="4">
    <source>
        <dbReference type="ARBA" id="ARBA00022679"/>
    </source>
</evidence>
<dbReference type="InterPro" id="IPR003594">
    <property type="entry name" value="HATPase_dom"/>
</dbReference>
<feature type="domain" description="HAMP" evidence="14">
    <location>
        <begin position="368"/>
        <end position="420"/>
    </location>
</feature>
<feature type="region of interest" description="Disordered" evidence="12">
    <location>
        <begin position="262"/>
        <end position="285"/>
    </location>
</feature>
<keyword evidence="6" id="KW-0547">Nucleotide-binding</keyword>
<feature type="compositionally biased region" description="Basic and acidic residues" evidence="12">
    <location>
        <begin position="270"/>
        <end position="282"/>
    </location>
</feature>
<organism evidence="15 16">
    <name type="scientific">Paenibacillus agaridevorans</name>
    <dbReference type="NCBI Taxonomy" id="171404"/>
    <lineage>
        <taxon>Bacteria</taxon>
        <taxon>Bacillati</taxon>
        <taxon>Bacillota</taxon>
        <taxon>Bacilli</taxon>
        <taxon>Bacillales</taxon>
        <taxon>Paenibacillaceae</taxon>
        <taxon>Paenibacillus</taxon>
    </lineage>
</organism>
<keyword evidence="10" id="KW-0902">Two-component regulatory system</keyword>
<dbReference type="GO" id="GO:0005886">
    <property type="term" value="C:plasma membrane"/>
    <property type="evidence" value="ECO:0007669"/>
    <property type="project" value="UniProtKB-SubCell"/>
</dbReference>
<dbReference type="AlphaFoldDB" id="A0A2R5F3T5"/>
<sequence>MAVPAHHARNEVSFAMLRKPFHTIRQKLMALLLIVTILPIATSMFISYKATTESVTREAISNNNRLLSLGKTNTLNYMSNINQKSLAVYNAMNVPQSLYYILEHGMEDEVFPNDLTDVIRNRNLLKDHLYNIFQSVSEFHKVRLYVVKQNTTYLLWADDLKVGRHPEPLDIETTKAYIEPAHASHNYGLDLKSSPDDEQVFTLHRPIIRAPSDELLAELSIDVRLSVLASLNAQLYDSGKEAFYIADSEGKLVLSSPIGDKGTSLGVQEESEKTPDNKEKEPAGPGTALMDTILLSGEDTGHFEWKQDGFDGIVFYDRIVTPFMDWYLIKQTPYQHLYSTANSIAKLNTVVGAAFLGIVVIATLIISIRFTKPLLRLIGYVNKIETGNLNVSIDIETNDEIGLLARWFRSMMGKINHLIMTEYRLEIASKTNELKALQAQVNPHFLYNALQSIGTVSLQNGDTKAYSLITSLGKLMRYQMNNMDDTVELRSELDYAAAYLELQKQRFDTTLEIELRIDEASRDIHVPKMILQPLLENFFKHGFQHSFEEPSRLLVSSSLLDEPRRLILTVSDNGGGMDEDRLRELQHELSMAGLQAASHRKGEDGDSGIGLRNIMARLRLQSHPESTMTLSHAQPHGLSITIQIPLEGGHET</sequence>
<comment type="caution">
    <text evidence="15">The sequence shown here is derived from an EMBL/GenBank/DDBJ whole genome shotgun (WGS) entry which is preliminary data.</text>
</comment>
<keyword evidence="8" id="KW-0067">ATP-binding</keyword>
<dbReference type="Pfam" id="PF00672">
    <property type="entry name" value="HAMP"/>
    <property type="match status" value="1"/>
</dbReference>
<name>A0A2R5F3T5_9BACL</name>
<dbReference type="InterPro" id="IPR050640">
    <property type="entry name" value="Bact_2-comp_sensor_kinase"/>
</dbReference>
<dbReference type="PANTHER" id="PTHR34220:SF11">
    <property type="entry name" value="SENSOR PROTEIN KINASE HPTS"/>
    <property type="match status" value="1"/>
</dbReference>
<evidence type="ECO:0000256" key="10">
    <source>
        <dbReference type="ARBA" id="ARBA00023012"/>
    </source>
</evidence>
<dbReference type="PROSITE" id="PS50885">
    <property type="entry name" value="HAMP"/>
    <property type="match status" value="1"/>
</dbReference>
<reference evidence="15 16" key="1">
    <citation type="submission" date="2017-08" db="EMBL/GenBank/DDBJ databases">
        <title>Substantial Increase in Enzyme Production by Combined Drug-Resistance Mutations in Paenibacillus agaridevorans.</title>
        <authorList>
            <person name="Tanaka Y."/>
            <person name="Funane K."/>
            <person name="Hosaka T."/>
            <person name="Shiwa Y."/>
            <person name="Fujita N."/>
            <person name="Miyazaki T."/>
            <person name="Yoshikawa H."/>
            <person name="Murakami K."/>
            <person name="Kasahara K."/>
            <person name="Inaoka T."/>
            <person name="Hiraga Y."/>
            <person name="Ochi K."/>
        </authorList>
    </citation>
    <scope>NUCLEOTIDE SEQUENCE [LARGE SCALE GENOMIC DNA]</scope>
    <source>
        <strain evidence="15 16">T-3040</strain>
    </source>
</reference>
<dbReference type="Gene3D" id="6.10.340.10">
    <property type="match status" value="1"/>
</dbReference>
<dbReference type="Gene3D" id="3.30.565.10">
    <property type="entry name" value="Histidine kinase-like ATPase, C-terminal domain"/>
    <property type="match status" value="1"/>
</dbReference>
<evidence type="ECO:0000256" key="9">
    <source>
        <dbReference type="ARBA" id="ARBA00022989"/>
    </source>
</evidence>
<keyword evidence="3" id="KW-0597">Phosphoprotein</keyword>
<dbReference type="Proteomes" id="UP000245202">
    <property type="component" value="Unassembled WGS sequence"/>
</dbReference>
<dbReference type="EMBL" id="BDQX01000384">
    <property type="protein sequence ID" value="GBG11163.1"/>
    <property type="molecule type" value="Genomic_DNA"/>
</dbReference>
<gene>
    <name evidence="15" type="ORF">PAT3040_05951</name>
</gene>
<evidence type="ECO:0000256" key="6">
    <source>
        <dbReference type="ARBA" id="ARBA00022741"/>
    </source>
</evidence>
<evidence type="ECO:0000313" key="16">
    <source>
        <dbReference type="Proteomes" id="UP000245202"/>
    </source>
</evidence>
<evidence type="ECO:0000256" key="11">
    <source>
        <dbReference type="ARBA" id="ARBA00023136"/>
    </source>
</evidence>
<evidence type="ECO:0000313" key="15">
    <source>
        <dbReference type="EMBL" id="GBG11163.1"/>
    </source>
</evidence>
<accession>A0A2R5F3T5</accession>
<evidence type="ECO:0000256" key="2">
    <source>
        <dbReference type="ARBA" id="ARBA00022475"/>
    </source>
</evidence>
<evidence type="ECO:0000259" key="14">
    <source>
        <dbReference type="PROSITE" id="PS50885"/>
    </source>
</evidence>
<dbReference type="Pfam" id="PF06580">
    <property type="entry name" value="His_kinase"/>
    <property type="match status" value="1"/>
</dbReference>
<keyword evidence="9 13" id="KW-1133">Transmembrane helix</keyword>
<evidence type="ECO:0000256" key="7">
    <source>
        <dbReference type="ARBA" id="ARBA00022777"/>
    </source>
</evidence>
<feature type="transmembrane region" description="Helical" evidence="13">
    <location>
        <begin position="347"/>
        <end position="368"/>
    </location>
</feature>
<evidence type="ECO:0000256" key="12">
    <source>
        <dbReference type="SAM" id="MobiDB-lite"/>
    </source>
</evidence>
<keyword evidence="4" id="KW-0808">Transferase</keyword>
<dbReference type="CDD" id="cd06225">
    <property type="entry name" value="HAMP"/>
    <property type="match status" value="1"/>
</dbReference>
<dbReference type="SMART" id="SM00304">
    <property type="entry name" value="HAMP"/>
    <property type="match status" value="1"/>
</dbReference>
<dbReference type="InterPro" id="IPR010559">
    <property type="entry name" value="Sig_transdc_His_kin_internal"/>
</dbReference>
<evidence type="ECO:0000256" key="8">
    <source>
        <dbReference type="ARBA" id="ARBA00022840"/>
    </source>
</evidence>
<evidence type="ECO:0000256" key="13">
    <source>
        <dbReference type="SAM" id="Phobius"/>
    </source>
</evidence>